<accession>A0A5B8Y182</accession>
<evidence type="ECO:0000313" key="9">
    <source>
        <dbReference type="EMBL" id="QDG50429.1"/>
    </source>
</evidence>
<dbReference type="OrthoDB" id="9799225at2"/>
<evidence type="ECO:0000313" key="10">
    <source>
        <dbReference type="Proteomes" id="UP000315995"/>
    </source>
</evidence>
<proteinExistence type="inferred from homology"/>
<feature type="transmembrane region" description="Helical" evidence="8">
    <location>
        <begin position="202"/>
        <end position="229"/>
    </location>
</feature>
<evidence type="ECO:0000256" key="6">
    <source>
        <dbReference type="ARBA" id="ARBA00022989"/>
    </source>
</evidence>
<dbReference type="PANTHER" id="PTHR21716">
    <property type="entry name" value="TRANSMEMBRANE PROTEIN"/>
    <property type="match status" value="1"/>
</dbReference>
<evidence type="ECO:0000256" key="8">
    <source>
        <dbReference type="SAM" id="Phobius"/>
    </source>
</evidence>
<reference evidence="9 10" key="1">
    <citation type="submission" date="2019-06" db="EMBL/GenBank/DDBJ databases">
        <title>Persicimonas caeni gen. nov., sp. nov., a predatory bacterium isolated from solar saltern.</title>
        <authorList>
            <person name="Wang S."/>
        </authorList>
    </citation>
    <scope>NUCLEOTIDE SEQUENCE [LARGE SCALE GENOMIC DNA]</scope>
    <source>
        <strain evidence="9 10">YN101</strain>
    </source>
</reference>
<evidence type="ECO:0000256" key="7">
    <source>
        <dbReference type="ARBA" id="ARBA00023136"/>
    </source>
</evidence>
<evidence type="ECO:0000256" key="3">
    <source>
        <dbReference type="ARBA" id="ARBA00022448"/>
    </source>
</evidence>
<keyword evidence="4" id="KW-1003">Cell membrane</keyword>
<keyword evidence="3" id="KW-0813">Transport</keyword>
<feature type="transmembrane region" description="Helical" evidence="8">
    <location>
        <begin position="375"/>
        <end position="396"/>
    </location>
</feature>
<name>A0A4Y6PQP1_PERCE</name>
<evidence type="ECO:0000256" key="1">
    <source>
        <dbReference type="ARBA" id="ARBA00004651"/>
    </source>
</evidence>
<evidence type="ECO:0000256" key="4">
    <source>
        <dbReference type="ARBA" id="ARBA00022475"/>
    </source>
</evidence>
<dbReference type="Proteomes" id="UP000315995">
    <property type="component" value="Chromosome"/>
</dbReference>
<evidence type="ECO:0000256" key="5">
    <source>
        <dbReference type="ARBA" id="ARBA00022692"/>
    </source>
</evidence>
<keyword evidence="6 8" id="KW-1133">Transmembrane helix</keyword>
<dbReference type="PANTHER" id="PTHR21716:SF53">
    <property type="entry name" value="PERMEASE PERM-RELATED"/>
    <property type="match status" value="1"/>
</dbReference>
<dbReference type="Pfam" id="PF01594">
    <property type="entry name" value="AI-2E_transport"/>
    <property type="match status" value="1"/>
</dbReference>
<feature type="transmembrane region" description="Helical" evidence="8">
    <location>
        <begin position="54"/>
        <end position="78"/>
    </location>
</feature>
<organism evidence="9 10">
    <name type="scientific">Persicimonas caeni</name>
    <dbReference type="NCBI Taxonomy" id="2292766"/>
    <lineage>
        <taxon>Bacteria</taxon>
        <taxon>Deltaproteobacteria</taxon>
        <taxon>Bradymonadales</taxon>
        <taxon>Bradymonadaceae</taxon>
        <taxon>Persicimonas</taxon>
    </lineage>
</organism>
<dbReference type="InterPro" id="IPR002549">
    <property type="entry name" value="AI-2E-like"/>
</dbReference>
<dbReference type="GO" id="GO:0005886">
    <property type="term" value="C:plasma membrane"/>
    <property type="evidence" value="ECO:0007669"/>
    <property type="project" value="UniProtKB-SubCell"/>
</dbReference>
<accession>A0A4Y6PQP1</accession>
<sequence length="412" mass="45172">MESPAGRQPQDPPPQPDEVDRELNFFHEVHVIRGAILLLAFGMGVAILNYASVILIPVVLAVFLAYVLNPFVSALMRLRIPRTEIFMPRGLASLIVVIFAVGLTVALGILIGDQFGSFAADIARYEDQIADNVKNLQTRLQEWQGRIEGYMEPIRRSQLPGEASGVAGAGAVAPPDASPLPVESQKSLLEQTSELWLRASSYIAGGLSGLLGFLAQALTCIFVMLFMLIEAPSIRHKLINIMGTTDQRRDMVLEVLYNVNRDVQRYLFNRFATNSVLALVAMLCYWVYGLNYVLLLGILAGLFNFVPYVGPVVGSVFPALVAYIQFGTIESVFWVLVIYTALTGIEGNILTPVVLGRHLKLNSLAVILGLVFWGWLWGAIGMLLAIPIMAAIKAVALHVDDMRPIAELLRAD</sequence>
<keyword evidence="7 8" id="KW-0472">Membrane</keyword>
<dbReference type="RefSeq" id="WP_141196922.1">
    <property type="nucleotide sequence ID" value="NZ_CP041186.1"/>
</dbReference>
<gene>
    <name evidence="9" type="ORF">FIV42_06685</name>
</gene>
<evidence type="ECO:0000256" key="2">
    <source>
        <dbReference type="ARBA" id="ARBA00009773"/>
    </source>
</evidence>
<keyword evidence="5 8" id="KW-0812">Transmembrane</keyword>
<feature type="transmembrane region" description="Helical" evidence="8">
    <location>
        <begin position="90"/>
        <end position="111"/>
    </location>
</feature>
<comment type="subcellular location">
    <subcellularLocation>
        <location evidence="1">Cell membrane</location>
        <topology evidence="1">Multi-pass membrane protein</topology>
    </subcellularLocation>
</comment>
<feature type="transmembrane region" description="Helical" evidence="8">
    <location>
        <begin position="31"/>
        <end position="48"/>
    </location>
</feature>
<comment type="similarity">
    <text evidence="2">Belongs to the autoinducer-2 exporter (AI-2E) (TC 2.A.86) family.</text>
</comment>
<dbReference type="AlphaFoldDB" id="A0A4Y6PQP1"/>
<protein>
    <submittedName>
        <fullName evidence="9">AI-2E family transporter</fullName>
    </submittedName>
</protein>
<feature type="transmembrane region" description="Helical" evidence="8">
    <location>
        <begin position="294"/>
        <end position="320"/>
    </location>
</feature>
<dbReference type="EMBL" id="CP041186">
    <property type="protein sequence ID" value="QDG50429.1"/>
    <property type="molecule type" value="Genomic_DNA"/>
</dbReference>
<feature type="transmembrane region" description="Helical" evidence="8">
    <location>
        <begin position="271"/>
        <end position="288"/>
    </location>
</feature>
<feature type="transmembrane region" description="Helical" evidence="8">
    <location>
        <begin position="332"/>
        <end position="355"/>
    </location>
</feature>
<keyword evidence="10" id="KW-1185">Reference proteome</keyword>